<gene>
    <name evidence="3" type="ORF">SAMN05443551_2930</name>
</gene>
<dbReference type="OrthoDB" id="7874402at2"/>
<accession>A0A1M5VKY8</accession>
<dbReference type="InterPro" id="IPR036508">
    <property type="entry name" value="Chitin-bd_dom_sf"/>
</dbReference>
<dbReference type="GO" id="GO:0008061">
    <property type="term" value="F:chitin binding"/>
    <property type="evidence" value="ECO:0007669"/>
    <property type="project" value="InterPro"/>
</dbReference>
<dbReference type="AlphaFoldDB" id="A0A1M5VKY8"/>
<dbReference type="GO" id="GO:0005576">
    <property type="term" value="C:extracellular region"/>
    <property type="evidence" value="ECO:0007669"/>
    <property type="project" value="InterPro"/>
</dbReference>
<organism evidence="3 4">
    <name type="scientific">Marivita hallyeonensis</name>
    <dbReference type="NCBI Taxonomy" id="996342"/>
    <lineage>
        <taxon>Bacteria</taxon>
        <taxon>Pseudomonadati</taxon>
        <taxon>Pseudomonadota</taxon>
        <taxon>Alphaproteobacteria</taxon>
        <taxon>Rhodobacterales</taxon>
        <taxon>Roseobacteraceae</taxon>
        <taxon>Marivita</taxon>
    </lineage>
</organism>
<evidence type="ECO:0000259" key="2">
    <source>
        <dbReference type="Pfam" id="PF01607"/>
    </source>
</evidence>
<dbReference type="EMBL" id="FQXC01000004">
    <property type="protein sequence ID" value="SHH75936.1"/>
    <property type="molecule type" value="Genomic_DNA"/>
</dbReference>
<sequence>MTIKTLLTTAALTLATATSGFAACQWGDHDTASMTCAAGTVYDAETNTCKVVSG</sequence>
<dbReference type="RefSeq" id="WP_072778608.1">
    <property type="nucleotide sequence ID" value="NZ_FQXC01000004.1"/>
</dbReference>
<evidence type="ECO:0000256" key="1">
    <source>
        <dbReference type="SAM" id="SignalP"/>
    </source>
</evidence>
<feature type="signal peptide" evidence="1">
    <location>
        <begin position="1"/>
        <end position="22"/>
    </location>
</feature>
<keyword evidence="1" id="KW-0732">Signal</keyword>
<dbReference type="InterPro" id="IPR002557">
    <property type="entry name" value="Chitin-bd_dom"/>
</dbReference>
<reference evidence="3 4" key="1">
    <citation type="submission" date="2016-11" db="EMBL/GenBank/DDBJ databases">
        <authorList>
            <person name="Jaros S."/>
            <person name="Januszkiewicz K."/>
            <person name="Wedrychowicz H."/>
        </authorList>
    </citation>
    <scope>NUCLEOTIDE SEQUENCE [LARGE SCALE GENOMIC DNA]</scope>
    <source>
        <strain evidence="3 4">DSM 29431</strain>
    </source>
</reference>
<name>A0A1M5VKY8_9RHOB</name>
<dbReference type="SUPFAM" id="SSF57625">
    <property type="entry name" value="Invertebrate chitin-binding proteins"/>
    <property type="match status" value="1"/>
</dbReference>
<keyword evidence="4" id="KW-1185">Reference proteome</keyword>
<proteinExistence type="predicted"/>
<protein>
    <submittedName>
        <fullName evidence="3">Chitin binding Peritrophin-A domain-containing protein</fullName>
    </submittedName>
</protein>
<dbReference type="PROSITE" id="PS51257">
    <property type="entry name" value="PROKAR_LIPOPROTEIN"/>
    <property type="match status" value="1"/>
</dbReference>
<dbReference type="STRING" id="996342.SAMN05443551_2930"/>
<evidence type="ECO:0000313" key="4">
    <source>
        <dbReference type="Proteomes" id="UP000184221"/>
    </source>
</evidence>
<dbReference type="Pfam" id="PF01607">
    <property type="entry name" value="CBM_14"/>
    <property type="match status" value="1"/>
</dbReference>
<feature type="chain" id="PRO_5012974404" evidence="1">
    <location>
        <begin position="23"/>
        <end position="54"/>
    </location>
</feature>
<dbReference type="Proteomes" id="UP000184221">
    <property type="component" value="Unassembled WGS sequence"/>
</dbReference>
<evidence type="ECO:0000313" key="3">
    <source>
        <dbReference type="EMBL" id="SHH75936.1"/>
    </source>
</evidence>
<feature type="domain" description="Chitin-binding type-2" evidence="2">
    <location>
        <begin position="17"/>
        <end position="51"/>
    </location>
</feature>